<protein>
    <submittedName>
        <fullName evidence="1">Uncharacterized protein</fullName>
    </submittedName>
</protein>
<dbReference type="AlphaFoldDB" id="A0A9X0A737"/>
<sequence length="107" mass="11729">MSSCERKAIQRPLLGCNSHLCNIPFEDETGYVNLISQYIWNTTAFLSLAGKKRDKAVHMLADKLQGSFPEQMSLANENDVCEKVSGSASSHDEDENSDGDMVLAAFG</sequence>
<dbReference type="EMBL" id="MU825396">
    <property type="protein sequence ID" value="KAJ7394656.1"/>
    <property type="molecule type" value="Genomic_DNA"/>
</dbReference>
<name>A0A9X0A737_9CNID</name>
<keyword evidence="2" id="KW-1185">Reference proteome</keyword>
<comment type="caution">
    <text evidence="1">The sequence shown here is derived from an EMBL/GenBank/DDBJ whole genome shotgun (WGS) entry which is preliminary data.</text>
</comment>
<evidence type="ECO:0000313" key="1">
    <source>
        <dbReference type="EMBL" id="KAJ7394656.1"/>
    </source>
</evidence>
<proteinExistence type="predicted"/>
<gene>
    <name evidence="1" type="ORF">OS493_000476</name>
</gene>
<reference evidence="1" key="1">
    <citation type="submission" date="2023-01" db="EMBL/GenBank/DDBJ databases">
        <title>Genome assembly of the deep-sea coral Lophelia pertusa.</title>
        <authorList>
            <person name="Herrera S."/>
            <person name="Cordes E."/>
        </authorList>
    </citation>
    <scope>NUCLEOTIDE SEQUENCE</scope>
    <source>
        <strain evidence="1">USNM1676648</strain>
        <tissue evidence="1">Polyp</tissue>
    </source>
</reference>
<accession>A0A9X0A737</accession>
<evidence type="ECO:0000313" key="2">
    <source>
        <dbReference type="Proteomes" id="UP001163046"/>
    </source>
</evidence>
<dbReference type="Proteomes" id="UP001163046">
    <property type="component" value="Unassembled WGS sequence"/>
</dbReference>
<organism evidence="1 2">
    <name type="scientific">Desmophyllum pertusum</name>
    <dbReference type="NCBI Taxonomy" id="174260"/>
    <lineage>
        <taxon>Eukaryota</taxon>
        <taxon>Metazoa</taxon>
        <taxon>Cnidaria</taxon>
        <taxon>Anthozoa</taxon>
        <taxon>Hexacorallia</taxon>
        <taxon>Scleractinia</taxon>
        <taxon>Caryophylliina</taxon>
        <taxon>Caryophylliidae</taxon>
        <taxon>Desmophyllum</taxon>
    </lineage>
</organism>